<accession>A0A8T1NSW3</accession>
<proteinExistence type="predicted"/>
<comment type="caution">
    <text evidence="1">The sequence shown here is derived from an EMBL/GenBank/DDBJ whole genome shotgun (WGS) entry which is preliminary data.</text>
</comment>
<keyword evidence="2" id="KW-1185">Reference proteome</keyword>
<evidence type="ECO:0000313" key="1">
    <source>
        <dbReference type="EMBL" id="KAG6632294.1"/>
    </source>
</evidence>
<sequence length="106" mass="12412">MYVSDLWQDAQGEVLDGNQHMLQVWETRTSYSRLFTDMYTPPLMNGEQKTAPDQAFLLTPYDAKMTNVVFEGALHYFLARKTASHMVRLYRQDILCLRCCLEVLRD</sequence>
<protein>
    <submittedName>
        <fullName evidence="1">Uncharacterized protein</fullName>
    </submittedName>
</protein>
<evidence type="ECO:0000313" key="2">
    <source>
        <dbReference type="Proteomes" id="UP000811609"/>
    </source>
</evidence>
<reference evidence="1" key="1">
    <citation type="submission" date="2020-12" db="EMBL/GenBank/DDBJ databases">
        <title>WGS assembly of Carya illinoinensis cv. Pawnee.</title>
        <authorList>
            <person name="Platts A."/>
            <person name="Shu S."/>
            <person name="Wright S."/>
            <person name="Barry K."/>
            <person name="Edger P."/>
            <person name="Pires J.C."/>
            <person name="Schmutz J."/>
        </authorList>
    </citation>
    <scope>NUCLEOTIDE SEQUENCE</scope>
    <source>
        <tissue evidence="1">Leaf</tissue>
    </source>
</reference>
<dbReference type="EMBL" id="CM031821">
    <property type="protein sequence ID" value="KAG6632294.1"/>
    <property type="molecule type" value="Genomic_DNA"/>
</dbReference>
<dbReference type="AlphaFoldDB" id="A0A8T1NSW3"/>
<name>A0A8T1NSW3_CARIL</name>
<gene>
    <name evidence="1" type="ORF">CIPAW_13G148900</name>
</gene>
<organism evidence="1 2">
    <name type="scientific">Carya illinoinensis</name>
    <name type="common">Pecan</name>
    <dbReference type="NCBI Taxonomy" id="32201"/>
    <lineage>
        <taxon>Eukaryota</taxon>
        <taxon>Viridiplantae</taxon>
        <taxon>Streptophyta</taxon>
        <taxon>Embryophyta</taxon>
        <taxon>Tracheophyta</taxon>
        <taxon>Spermatophyta</taxon>
        <taxon>Magnoliopsida</taxon>
        <taxon>eudicotyledons</taxon>
        <taxon>Gunneridae</taxon>
        <taxon>Pentapetalae</taxon>
        <taxon>rosids</taxon>
        <taxon>fabids</taxon>
        <taxon>Fagales</taxon>
        <taxon>Juglandaceae</taxon>
        <taxon>Carya</taxon>
    </lineage>
</organism>
<dbReference type="Proteomes" id="UP000811609">
    <property type="component" value="Chromosome 13"/>
</dbReference>